<dbReference type="AlphaFoldDB" id="A0AAV5TKJ3"/>
<feature type="transmembrane region" description="Helical" evidence="1">
    <location>
        <begin position="136"/>
        <end position="156"/>
    </location>
</feature>
<protein>
    <submittedName>
        <fullName evidence="2">Uncharacterized protein</fullName>
    </submittedName>
</protein>
<evidence type="ECO:0000313" key="2">
    <source>
        <dbReference type="EMBL" id="GMS94757.1"/>
    </source>
</evidence>
<proteinExistence type="predicted"/>
<feature type="non-terminal residue" evidence="2">
    <location>
        <position position="256"/>
    </location>
</feature>
<reference evidence="2" key="1">
    <citation type="submission" date="2023-10" db="EMBL/GenBank/DDBJ databases">
        <title>Genome assembly of Pristionchus species.</title>
        <authorList>
            <person name="Yoshida K."/>
            <person name="Sommer R.J."/>
        </authorList>
    </citation>
    <scope>NUCLEOTIDE SEQUENCE</scope>
    <source>
        <strain evidence="2">RS0144</strain>
    </source>
</reference>
<feature type="transmembrane region" description="Helical" evidence="1">
    <location>
        <begin position="77"/>
        <end position="100"/>
    </location>
</feature>
<keyword evidence="1" id="KW-0812">Transmembrane</keyword>
<feature type="non-terminal residue" evidence="2">
    <location>
        <position position="1"/>
    </location>
</feature>
<dbReference type="EMBL" id="BTSX01000004">
    <property type="protein sequence ID" value="GMS94757.1"/>
    <property type="molecule type" value="Genomic_DNA"/>
</dbReference>
<evidence type="ECO:0000313" key="3">
    <source>
        <dbReference type="Proteomes" id="UP001432027"/>
    </source>
</evidence>
<dbReference type="Proteomes" id="UP001432027">
    <property type="component" value="Unassembled WGS sequence"/>
</dbReference>
<keyword evidence="1" id="KW-0472">Membrane</keyword>
<keyword evidence="3" id="KW-1185">Reference proteome</keyword>
<evidence type="ECO:0000256" key="1">
    <source>
        <dbReference type="SAM" id="Phobius"/>
    </source>
</evidence>
<sequence length="256" mass="29480">TNPPQVMDSFCADAFWEGNFSQSESIPHFTTCFQHTLLSYLPTGFLVVFFPILLVQARRISRRFDPLPVTAIFVTRLILNIYLFLNATAVLVINIFFIDGTLTVDFIYPCVWMLFFLLHLFIDWNRSRCGQISAGIQHLSFVLLAICGLPEFGYHIENNTFEASLPKFALYMGFWPIVVLQTALYCWADKRSPKAHKSAELDSSFLNRLTIWWFTSVQITGSKKDLEMEDLFDLNNGSTCDHLGALFEKYWIPGMR</sequence>
<organism evidence="2 3">
    <name type="scientific">Pristionchus entomophagus</name>
    <dbReference type="NCBI Taxonomy" id="358040"/>
    <lineage>
        <taxon>Eukaryota</taxon>
        <taxon>Metazoa</taxon>
        <taxon>Ecdysozoa</taxon>
        <taxon>Nematoda</taxon>
        <taxon>Chromadorea</taxon>
        <taxon>Rhabditida</taxon>
        <taxon>Rhabditina</taxon>
        <taxon>Diplogasteromorpha</taxon>
        <taxon>Diplogasteroidea</taxon>
        <taxon>Neodiplogasteridae</taxon>
        <taxon>Pristionchus</taxon>
    </lineage>
</organism>
<keyword evidence="1" id="KW-1133">Transmembrane helix</keyword>
<name>A0AAV5TKJ3_9BILA</name>
<feature type="transmembrane region" description="Helical" evidence="1">
    <location>
        <begin position="168"/>
        <end position="188"/>
    </location>
</feature>
<comment type="caution">
    <text evidence="2">The sequence shown here is derived from an EMBL/GenBank/DDBJ whole genome shotgun (WGS) entry which is preliminary data.</text>
</comment>
<gene>
    <name evidence="2" type="ORF">PENTCL1PPCAC_16933</name>
</gene>
<feature type="transmembrane region" description="Helical" evidence="1">
    <location>
        <begin position="106"/>
        <end position="124"/>
    </location>
</feature>
<accession>A0AAV5TKJ3</accession>
<feature type="transmembrane region" description="Helical" evidence="1">
    <location>
        <begin position="37"/>
        <end position="56"/>
    </location>
</feature>